<dbReference type="EMBL" id="KV700122">
    <property type="protein sequence ID" value="OCF37384.1"/>
    <property type="molecule type" value="Genomic_DNA"/>
</dbReference>
<reference evidence="3" key="2">
    <citation type="submission" date="2013-12" db="EMBL/GenBank/DDBJ databases">
        <title>Evolution of pathogenesis and genome organization in the Tremellales.</title>
        <authorList>
            <person name="Cuomo C."/>
            <person name="Litvintseva A."/>
            <person name="Heitman J."/>
            <person name="Chen Y."/>
            <person name="Sun S."/>
            <person name="Springer D."/>
            <person name="Dromer F."/>
            <person name="Young S."/>
            <person name="Zeng Q."/>
            <person name="Chapman S."/>
            <person name="Gujja S."/>
            <person name="Saif S."/>
            <person name="Birren B."/>
        </authorList>
    </citation>
    <scope>NUCLEOTIDE SEQUENCE [LARGE SCALE GENOMIC DNA]</scope>
    <source>
        <strain evidence="3">BCC8398</strain>
    </source>
</reference>
<name>A0A1B9H284_9TREE</name>
<sequence length="307" mass="33042">MSKRPSDHLRLPSHRKTTKESSVTPTRQRSGATTPGSNDFDFDAFLAAKHTASDEEDAGTIDWSTFGQEYTADTAVTQASTAAGGTAADDADLAWFSSAYGDPSGTTMPALQSSAEQQPSSLGIPPSQGRTTTITSLLPSPYPPKSRLNTEIQEMLERTEDIIRSLNKPGGPLTICERHSMSGCPTDPRYRSAKCEMVPAQKANIRYLEALQTAASSYGPARVLPLELLSEIDEKFSTQFNENVNERDINKSKLPGQLLHFMNKQKQKVTRNVESGGTYPDAPKVLLNSIVGDSLASQAAGNTSSAA</sequence>
<protein>
    <submittedName>
        <fullName evidence="2">Uncharacterized protein</fullName>
    </submittedName>
</protein>
<feature type="compositionally biased region" description="Polar residues" evidence="1">
    <location>
        <begin position="20"/>
        <end position="37"/>
    </location>
</feature>
<gene>
    <name evidence="2" type="ORF">I316_00505</name>
</gene>
<evidence type="ECO:0000313" key="2">
    <source>
        <dbReference type="EMBL" id="OCF37384.1"/>
    </source>
</evidence>
<proteinExistence type="predicted"/>
<dbReference type="AlphaFoldDB" id="A0A1B9H284"/>
<accession>A0A1B9H284</accession>
<feature type="compositionally biased region" description="Basic and acidic residues" evidence="1">
    <location>
        <begin position="1"/>
        <end position="10"/>
    </location>
</feature>
<keyword evidence="3" id="KW-1185">Reference proteome</keyword>
<feature type="region of interest" description="Disordered" evidence="1">
    <location>
        <begin position="1"/>
        <end position="41"/>
    </location>
</feature>
<organism evidence="2 3">
    <name type="scientific">Kwoniella heveanensis BCC8398</name>
    <dbReference type="NCBI Taxonomy" id="1296120"/>
    <lineage>
        <taxon>Eukaryota</taxon>
        <taxon>Fungi</taxon>
        <taxon>Dikarya</taxon>
        <taxon>Basidiomycota</taxon>
        <taxon>Agaricomycotina</taxon>
        <taxon>Tremellomycetes</taxon>
        <taxon>Tremellales</taxon>
        <taxon>Cryptococcaceae</taxon>
        <taxon>Kwoniella</taxon>
    </lineage>
</organism>
<evidence type="ECO:0000256" key="1">
    <source>
        <dbReference type="SAM" id="MobiDB-lite"/>
    </source>
</evidence>
<evidence type="ECO:0000313" key="3">
    <source>
        <dbReference type="Proteomes" id="UP000092666"/>
    </source>
</evidence>
<dbReference type="Proteomes" id="UP000092666">
    <property type="component" value="Unassembled WGS sequence"/>
</dbReference>
<feature type="region of interest" description="Disordered" evidence="1">
    <location>
        <begin position="104"/>
        <end position="130"/>
    </location>
</feature>
<reference evidence="2 3" key="1">
    <citation type="submission" date="2013-07" db="EMBL/GenBank/DDBJ databases">
        <title>The Genome Sequence of Cryptococcus heveanensis BCC8398.</title>
        <authorList>
            <consortium name="The Broad Institute Genome Sequencing Platform"/>
            <person name="Cuomo C."/>
            <person name="Litvintseva A."/>
            <person name="Chen Y."/>
            <person name="Heitman J."/>
            <person name="Sun S."/>
            <person name="Springer D."/>
            <person name="Dromer F."/>
            <person name="Young S.K."/>
            <person name="Zeng Q."/>
            <person name="Gargeya S."/>
            <person name="Fitzgerald M."/>
            <person name="Abouelleil A."/>
            <person name="Alvarado L."/>
            <person name="Berlin A.M."/>
            <person name="Chapman S.B."/>
            <person name="Dewar J."/>
            <person name="Goldberg J."/>
            <person name="Griggs A."/>
            <person name="Gujja S."/>
            <person name="Hansen M."/>
            <person name="Howarth C."/>
            <person name="Imamovic A."/>
            <person name="Larimer J."/>
            <person name="McCowan C."/>
            <person name="Murphy C."/>
            <person name="Pearson M."/>
            <person name="Priest M."/>
            <person name="Roberts A."/>
            <person name="Saif S."/>
            <person name="Shea T."/>
            <person name="Sykes S."/>
            <person name="Wortman J."/>
            <person name="Nusbaum C."/>
            <person name="Birren B."/>
        </authorList>
    </citation>
    <scope>NUCLEOTIDE SEQUENCE [LARGE SCALE GENOMIC DNA]</scope>
    <source>
        <strain evidence="2 3">BCC8398</strain>
    </source>
</reference>
<feature type="compositionally biased region" description="Polar residues" evidence="1">
    <location>
        <begin position="104"/>
        <end position="121"/>
    </location>
</feature>